<feature type="transmembrane region" description="Helical" evidence="2">
    <location>
        <begin position="521"/>
        <end position="539"/>
    </location>
</feature>
<organism evidence="3 4">
    <name type="scientific">Calicophoron daubneyi</name>
    <name type="common">Rumen fluke</name>
    <name type="synonym">Paramphistomum daubneyi</name>
    <dbReference type="NCBI Taxonomy" id="300641"/>
    <lineage>
        <taxon>Eukaryota</taxon>
        <taxon>Metazoa</taxon>
        <taxon>Spiralia</taxon>
        <taxon>Lophotrochozoa</taxon>
        <taxon>Platyhelminthes</taxon>
        <taxon>Trematoda</taxon>
        <taxon>Digenea</taxon>
        <taxon>Plagiorchiida</taxon>
        <taxon>Pronocephalata</taxon>
        <taxon>Paramphistomoidea</taxon>
        <taxon>Paramphistomidae</taxon>
        <taxon>Calicophoron</taxon>
    </lineage>
</organism>
<evidence type="ECO:0000313" key="4">
    <source>
        <dbReference type="Proteomes" id="UP001497525"/>
    </source>
</evidence>
<keyword evidence="2" id="KW-0472">Membrane</keyword>
<dbReference type="GO" id="GO:0042383">
    <property type="term" value="C:sarcolemma"/>
    <property type="evidence" value="ECO:0007669"/>
    <property type="project" value="TreeGrafter"/>
</dbReference>
<feature type="compositionally biased region" description="Polar residues" evidence="1">
    <location>
        <begin position="439"/>
        <end position="457"/>
    </location>
</feature>
<comment type="caution">
    <text evidence="3">The sequence shown here is derived from an EMBL/GenBank/DDBJ whole genome shotgun (WGS) entry which is preliminary data.</text>
</comment>
<dbReference type="InterPro" id="IPR030429">
    <property type="entry name" value="Sarcospan"/>
</dbReference>
<feature type="compositionally biased region" description="Low complexity" evidence="1">
    <location>
        <begin position="236"/>
        <end position="255"/>
    </location>
</feature>
<protein>
    <submittedName>
        <fullName evidence="3">Uncharacterized protein</fullName>
    </submittedName>
</protein>
<feature type="transmembrane region" description="Helical" evidence="2">
    <location>
        <begin position="667"/>
        <end position="688"/>
    </location>
</feature>
<evidence type="ECO:0000313" key="3">
    <source>
        <dbReference type="EMBL" id="CAL5133802.1"/>
    </source>
</evidence>
<evidence type="ECO:0000256" key="1">
    <source>
        <dbReference type="SAM" id="MobiDB-lite"/>
    </source>
</evidence>
<accession>A0AAV2TC13</accession>
<reference evidence="3" key="1">
    <citation type="submission" date="2024-06" db="EMBL/GenBank/DDBJ databases">
        <authorList>
            <person name="Liu X."/>
            <person name="Lenzi L."/>
            <person name="Haldenby T S."/>
            <person name="Uol C."/>
        </authorList>
    </citation>
    <scope>NUCLEOTIDE SEQUENCE</scope>
</reference>
<name>A0AAV2TC13_CALDB</name>
<evidence type="ECO:0000256" key="2">
    <source>
        <dbReference type="SAM" id="Phobius"/>
    </source>
</evidence>
<dbReference type="PANTHER" id="PTHR15260">
    <property type="entry name" value="SARCOSPAN"/>
    <property type="match status" value="1"/>
</dbReference>
<dbReference type="AlphaFoldDB" id="A0AAV2TC13"/>
<gene>
    <name evidence="3" type="ORF">CDAUBV1_LOCUS7039</name>
</gene>
<feature type="transmembrane region" description="Helical" evidence="2">
    <location>
        <begin position="487"/>
        <end position="509"/>
    </location>
</feature>
<feature type="compositionally biased region" description="Polar residues" evidence="1">
    <location>
        <begin position="263"/>
        <end position="272"/>
    </location>
</feature>
<dbReference type="PANTHER" id="PTHR15260:SF1">
    <property type="entry name" value="SARCOSPAN"/>
    <property type="match status" value="1"/>
</dbReference>
<feature type="compositionally biased region" description="Basic residues" evidence="1">
    <location>
        <begin position="319"/>
        <end position="339"/>
    </location>
</feature>
<keyword evidence="2" id="KW-1133">Transmembrane helix</keyword>
<feature type="region of interest" description="Disordered" evidence="1">
    <location>
        <begin position="439"/>
        <end position="474"/>
    </location>
</feature>
<sequence>MTLSVQKNFPLPPAIVIEIPGVSPSGSGYESNEDIQACQIRTANEDVEGQWSSGASSPFVQQSHLLGPTFQFNDFHTQVSGGCSSRNSLLIPYVLPQELLAQRLPQDVLQPHTVKSSGEYLPTTHYLRVPKKCRPLRHSQSLRSDPKCKEAYDRDSRFAICPPRRNEHSIFSIANFRPRVNSASSKPCSQLSHGVLSNSSIVPTSIFQNQVRNREACRPNSHLNVNGSGKVEQLRSSSLTPTFSSSGASSSQISSNYLPGLPSPSTRSTHGSYFQIRTPDGEKTTCRLRRSYSLVESGAFRRILEGPQTAVQTFGERSRRNRSAARRPSRRSSARHRSSRVQNQVGETSKSHQESWVCYPSSRNLNPKLSHRRHTDGSEIKMTYLSPSISSRRTMSVCSQVAGDKFPFLIQNSDGSRKMASCLNCFPQATSYSGTPTFPDQLVDNSQSDKTNPTNEANLGRDSITERMTSQPPMETSSSGGLCFCQLIVLLVCMQIAAGTAVVILGLYLRWKVPLLPTEECAFWAAVPILLTGTIGALICQKKSKPIFSAHVNAVLWRIAEVLSLASCILCLVASIFSGQKGSLIASYGTSCVTAKAQNNPTVSTSRRANQTEVQNYPLGFERQCCSDEFSRENQVTCRCYNTRSQLMWSYKKISCRYLFSSVKDYLILQSALMAVGSGVCLWLWVVLTEQRAKRTSEPLTQKTNRSSAKSSVVETTTSGDAKWLSIGASEPTRPASQQTTICDQGSCLSDPVYATVSADPSCLRTRHSLESAMQRYNHINGNPQRRVKLRRYCTFQASDCHGVLMEPLLFDTDSPVINTVSSVNYNHGCGGCTVPITMSTN</sequence>
<dbReference type="GO" id="GO:0016010">
    <property type="term" value="C:dystrophin-associated glycoprotein complex"/>
    <property type="evidence" value="ECO:0007669"/>
    <property type="project" value="InterPro"/>
</dbReference>
<feature type="transmembrane region" description="Helical" evidence="2">
    <location>
        <begin position="559"/>
        <end position="577"/>
    </location>
</feature>
<dbReference type="Proteomes" id="UP001497525">
    <property type="component" value="Unassembled WGS sequence"/>
</dbReference>
<feature type="region of interest" description="Disordered" evidence="1">
    <location>
        <begin position="310"/>
        <end position="359"/>
    </location>
</feature>
<keyword evidence="2" id="KW-0812">Transmembrane</keyword>
<feature type="region of interest" description="Disordered" evidence="1">
    <location>
        <begin position="219"/>
        <end position="278"/>
    </location>
</feature>
<dbReference type="EMBL" id="CAXLJL010000157">
    <property type="protein sequence ID" value="CAL5133802.1"/>
    <property type="molecule type" value="Genomic_DNA"/>
</dbReference>
<proteinExistence type="predicted"/>